<dbReference type="Pfam" id="PF13920">
    <property type="entry name" value="zf-C3HC4_3"/>
    <property type="match status" value="1"/>
</dbReference>
<keyword evidence="2 4" id="KW-0863">Zinc-finger</keyword>
<feature type="domain" description="RING-type" evidence="5">
    <location>
        <begin position="95"/>
        <end position="130"/>
    </location>
</feature>
<dbReference type="PROSITE" id="PS50089">
    <property type="entry name" value="ZF_RING_2"/>
    <property type="match status" value="1"/>
</dbReference>
<dbReference type="FunFam" id="1.10.1170.10:FF:000002">
    <property type="entry name" value="Baculoviral IAP repeat containing 7"/>
    <property type="match status" value="1"/>
</dbReference>
<gene>
    <name evidence="6" type="ORF">CHS0354_018899</name>
</gene>
<dbReference type="InterPro" id="IPR051728">
    <property type="entry name" value="RING-FYVE_E3_ubiquitin-ligase"/>
</dbReference>
<accession>A0AAE0SCK4</accession>
<name>A0AAE0SCK4_9BIVA</name>
<evidence type="ECO:0000259" key="5">
    <source>
        <dbReference type="PROSITE" id="PS50089"/>
    </source>
</evidence>
<evidence type="ECO:0000313" key="6">
    <source>
        <dbReference type="EMBL" id="KAK3589188.1"/>
    </source>
</evidence>
<dbReference type="SUPFAM" id="SSF57850">
    <property type="entry name" value="RING/U-box"/>
    <property type="match status" value="1"/>
</dbReference>
<keyword evidence="7" id="KW-1185">Reference proteome</keyword>
<organism evidence="6 7">
    <name type="scientific">Potamilus streckersoni</name>
    <dbReference type="NCBI Taxonomy" id="2493646"/>
    <lineage>
        <taxon>Eukaryota</taxon>
        <taxon>Metazoa</taxon>
        <taxon>Spiralia</taxon>
        <taxon>Lophotrochozoa</taxon>
        <taxon>Mollusca</taxon>
        <taxon>Bivalvia</taxon>
        <taxon>Autobranchia</taxon>
        <taxon>Heteroconchia</taxon>
        <taxon>Palaeoheterodonta</taxon>
        <taxon>Unionida</taxon>
        <taxon>Unionoidea</taxon>
        <taxon>Unionidae</taxon>
        <taxon>Ambleminae</taxon>
        <taxon>Lampsilini</taxon>
        <taxon>Potamilus</taxon>
    </lineage>
</organism>
<dbReference type="AlphaFoldDB" id="A0AAE0SCK4"/>
<dbReference type="Proteomes" id="UP001195483">
    <property type="component" value="Unassembled WGS sequence"/>
</dbReference>
<evidence type="ECO:0000256" key="4">
    <source>
        <dbReference type="PROSITE-ProRule" id="PRU00175"/>
    </source>
</evidence>
<evidence type="ECO:0000256" key="3">
    <source>
        <dbReference type="ARBA" id="ARBA00022833"/>
    </source>
</evidence>
<sequence>MAAVYATDLYHYQRDGQPNANLSCDISSKNLHRVDNMKPDIASPLSIDGHSKTLTHTAGSIETILSRYEGIDKDKELDAKTLIEENQRLRDMTLCKICMDKSSCIVLLPCGYMVCCANCSLAMRKCPICRVLVRATVKAFTA</sequence>
<keyword evidence="3" id="KW-0862">Zinc</keyword>
<protein>
    <recommendedName>
        <fullName evidence="5">RING-type domain-containing protein</fullName>
    </recommendedName>
</protein>
<dbReference type="InterPro" id="IPR011029">
    <property type="entry name" value="DEATH-like_dom_sf"/>
</dbReference>
<dbReference type="InterPro" id="IPR001841">
    <property type="entry name" value="Znf_RING"/>
</dbReference>
<dbReference type="PANTHER" id="PTHR14879:SF5">
    <property type="entry name" value="RING-TYPE DOMAIN-CONTAINING PROTEIN"/>
    <property type="match status" value="1"/>
</dbReference>
<comment type="caution">
    <text evidence="6">The sequence shown here is derived from an EMBL/GenBank/DDBJ whole genome shotgun (WGS) entry which is preliminary data.</text>
</comment>
<evidence type="ECO:0000256" key="2">
    <source>
        <dbReference type="ARBA" id="ARBA00022771"/>
    </source>
</evidence>
<keyword evidence="1" id="KW-0479">Metal-binding</keyword>
<reference evidence="6" key="1">
    <citation type="journal article" date="2021" name="Genome Biol. Evol.">
        <title>A High-Quality Reference Genome for a Parasitic Bivalve with Doubly Uniparental Inheritance (Bivalvia: Unionida).</title>
        <authorList>
            <person name="Smith C.H."/>
        </authorList>
    </citation>
    <scope>NUCLEOTIDE SEQUENCE</scope>
    <source>
        <strain evidence="6">CHS0354</strain>
    </source>
</reference>
<reference evidence="6" key="3">
    <citation type="submission" date="2023-05" db="EMBL/GenBank/DDBJ databases">
        <authorList>
            <person name="Smith C.H."/>
        </authorList>
    </citation>
    <scope>NUCLEOTIDE SEQUENCE</scope>
    <source>
        <strain evidence="6">CHS0354</strain>
        <tissue evidence="6">Mantle</tissue>
    </source>
</reference>
<evidence type="ECO:0000313" key="7">
    <source>
        <dbReference type="Proteomes" id="UP001195483"/>
    </source>
</evidence>
<reference evidence="6" key="2">
    <citation type="journal article" date="2021" name="Genome Biol. Evol.">
        <title>Developing a high-quality reference genome for a parasitic bivalve with doubly uniparental inheritance (Bivalvia: Unionida).</title>
        <authorList>
            <person name="Smith C.H."/>
        </authorList>
    </citation>
    <scope>NUCLEOTIDE SEQUENCE</scope>
    <source>
        <strain evidence="6">CHS0354</strain>
        <tissue evidence="6">Mantle</tissue>
    </source>
</reference>
<dbReference type="Gene3D" id="1.10.533.10">
    <property type="entry name" value="Death Domain, Fas"/>
    <property type="match status" value="1"/>
</dbReference>
<proteinExistence type="predicted"/>
<dbReference type="EMBL" id="JAEAOA010001155">
    <property type="protein sequence ID" value="KAK3589188.1"/>
    <property type="molecule type" value="Genomic_DNA"/>
</dbReference>
<evidence type="ECO:0000256" key="1">
    <source>
        <dbReference type="ARBA" id="ARBA00022723"/>
    </source>
</evidence>
<dbReference type="PANTHER" id="PTHR14879">
    <property type="entry name" value="CASPASE REGULATOR, RING FINGER DOMAIN-CONTAINING"/>
    <property type="match status" value="1"/>
</dbReference>
<dbReference type="Gene3D" id="1.10.1170.10">
    <property type="entry name" value="Inhibitor Of Apoptosis Protein (2mihbC-IAP-1), Chain A"/>
    <property type="match status" value="1"/>
</dbReference>
<dbReference type="GO" id="GO:0008270">
    <property type="term" value="F:zinc ion binding"/>
    <property type="evidence" value="ECO:0007669"/>
    <property type="project" value="UniProtKB-KW"/>
</dbReference>